<keyword evidence="4" id="KW-1185">Reference proteome</keyword>
<evidence type="ECO:0000256" key="1">
    <source>
        <dbReference type="SAM" id="MobiDB-lite"/>
    </source>
</evidence>
<sequence>MLSLNKSASSPPRKAMRCLSIVLVLVAAAAFTPKTTRGGLGLSTTTKPAALLSTATLQEEAVIVYPPDDKMPPKLTLALPIRETQTQTALLDAGDILASLARQPVPVRLTTDDDINTFEARAFAAADHGGVLTLLREGATNYIETWALTHHLDVVGDHSTGRKRASVVTAMERRVAAVSAKLSQGEQLTHGLDKAAEEWLDLVCVSKTSLELRAPFDELAKSYMYSGGDGCGTESGRMLISGPASLLYKVQQWMSRRGHLPLYIQQAAACFFAEHSLSQRQFVGMGQPILLGLDSDVRDALCEAKDQWAGVFAEGLATGFKGVLVVGMHGPDYRVWANKHSLPDAHVIDWSGLGADDFSERDGVVRSRAFQEIFDACRAHGVLGSGDEELLVGALHNLKRGVTDLIEALEISNVVPLGGGVFKVRGNPRACEKLKAWPADLPAAVALRNALAPLMRVDAFLEACKFVPVADSAQIKSRRRRHRRDSLVDLCTGTGGGVGRRRRRRLVRQAGLRAGALPQRGQDGPADGAERPGPRPRLLRPLQHGARLKEGRPENCLRRLLPDHVADDPQGAVGQVGLESGPSEASTRRTQGCTSAGENPS</sequence>
<dbReference type="EMBL" id="HBIW01005667">
    <property type="protein sequence ID" value="CAE0689247.1"/>
    <property type="molecule type" value="Transcribed_RNA"/>
</dbReference>
<feature type="compositionally biased region" description="Basic and acidic residues" evidence="1">
    <location>
        <begin position="547"/>
        <end position="567"/>
    </location>
</feature>
<dbReference type="AlphaFoldDB" id="A0A7S3ZPE8"/>
<protein>
    <submittedName>
        <fullName evidence="2">Uncharacterized protein</fullName>
    </submittedName>
</protein>
<dbReference type="Proteomes" id="UP000789595">
    <property type="component" value="Unassembled WGS sequence"/>
</dbReference>
<feature type="region of interest" description="Disordered" evidence="1">
    <location>
        <begin position="509"/>
        <end position="601"/>
    </location>
</feature>
<dbReference type="EMBL" id="CAKKNE010000001">
    <property type="protein sequence ID" value="CAH0364884.1"/>
    <property type="molecule type" value="Genomic_DNA"/>
</dbReference>
<reference evidence="3" key="2">
    <citation type="submission" date="2021-11" db="EMBL/GenBank/DDBJ databases">
        <authorList>
            <consortium name="Genoscope - CEA"/>
            <person name="William W."/>
        </authorList>
    </citation>
    <scope>NUCLEOTIDE SEQUENCE</scope>
</reference>
<proteinExistence type="predicted"/>
<evidence type="ECO:0000313" key="2">
    <source>
        <dbReference type="EMBL" id="CAE0689247.1"/>
    </source>
</evidence>
<name>A0A7S3ZPE8_9STRA</name>
<reference evidence="2" key="1">
    <citation type="submission" date="2021-01" db="EMBL/GenBank/DDBJ databases">
        <authorList>
            <person name="Corre E."/>
            <person name="Pelletier E."/>
            <person name="Niang G."/>
            <person name="Scheremetjew M."/>
            <person name="Finn R."/>
            <person name="Kale V."/>
            <person name="Holt S."/>
            <person name="Cochrane G."/>
            <person name="Meng A."/>
            <person name="Brown T."/>
            <person name="Cohen L."/>
        </authorList>
    </citation>
    <scope>NUCLEOTIDE SEQUENCE</scope>
    <source>
        <strain evidence="2">CCMP1756</strain>
    </source>
</reference>
<feature type="compositionally biased region" description="Polar residues" evidence="1">
    <location>
        <begin position="583"/>
        <end position="601"/>
    </location>
</feature>
<organism evidence="2">
    <name type="scientific">Pelagomonas calceolata</name>
    <dbReference type="NCBI Taxonomy" id="35677"/>
    <lineage>
        <taxon>Eukaryota</taxon>
        <taxon>Sar</taxon>
        <taxon>Stramenopiles</taxon>
        <taxon>Ochrophyta</taxon>
        <taxon>Pelagophyceae</taxon>
        <taxon>Pelagomonadales</taxon>
        <taxon>Pelagomonadaceae</taxon>
        <taxon>Pelagomonas</taxon>
    </lineage>
</organism>
<accession>A0A7S3ZPE8</accession>
<gene>
    <name evidence="2" type="ORF">PCAL00307_LOCUS4681</name>
    <name evidence="3" type="ORF">PECAL_1P12710</name>
</gene>
<evidence type="ECO:0000313" key="3">
    <source>
        <dbReference type="EMBL" id="CAH0364884.1"/>
    </source>
</evidence>
<evidence type="ECO:0000313" key="4">
    <source>
        <dbReference type="Proteomes" id="UP000789595"/>
    </source>
</evidence>